<dbReference type="InterPro" id="IPR016181">
    <property type="entry name" value="Acyl_CoA_acyltransferase"/>
</dbReference>
<dbReference type="Proteomes" id="UP001497392">
    <property type="component" value="Unassembled WGS sequence"/>
</dbReference>
<keyword evidence="9" id="KW-1185">Reference proteome</keyword>
<evidence type="ECO:0000256" key="1">
    <source>
        <dbReference type="ARBA" id="ARBA00010543"/>
    </source>
</evidence>
<dbReference type="Pfam" id="PF00583">
    <property type="entry name" value="Acetyltransf_1"/>
    <property type="match status" value="1"/>
</dbReference>
<evidence type="ECO:0000259" key="7">
    <source>
        <dbReference type="Pfam" id="PF10394"/>
    </source>
</evidence>
<evidence type="ECO:0000259" key="6">
    <source>
        <dbReference type="Pfam" id="PF00583"/>
    </source>
</evidence>
<evidence type="ECO:0000256" key="2">
    <source>
        <dbReference type="ARBA" id="ARBA00013184"/>
    </source>
</evidence>
<evidence type="ECO:0000256" key="3">
    <source>
        <dbReference type="ARBA" id="ARBA00022679"/>
    </source>
</evidence>
<comment type="similarity">
    <text evidence="1">Belongs to the HAT1 family.</text>
</comment>
<feature type="domain" description="Histone acetyl transferase HAT1 N-terminal" evidence="7">
    <location>
        <begin position="20"/>
        <end position="175"/>
    </location>
</feature>
<organism evidence="8 9">
    <name type="scientific">Coccomyxa viridis</name>
    <dbReference type="NCBI Taxonomy" id="1274662"/>
    <lineage>
        <taxon>Eukaryota</taxon>
        <taxon>Viridiplantae</taxon>
        <taxon>Chlorophyta</taxon>
        <taxon>core chlorophytes</taxon>
        <taxon>Trebouxiophyceae</taxon>
        <taxon>Trebouxiophyceae incertae sedis</taxon>
        <taxon>Coccomyxaceae</taxon>
        <taxon>Coccomyxa</taxon>
    </lineage>
</organism>
<dbReference type="InterPro" id="IPR000182">
    <property type="entry name" value="GNAT_dom"/>
</dbReference>
<comment type="caution">
    <text evidence="8">The sequence shown here is derived from an EMBL/GenBank/DDBJ whole genome shotgun (WGS) entry which is preliminary data.</text>
</comment>
<dbReference type="EMBL" id="CAXHTA020000009">
    <property type="protein sequence ID" value="CAL5223712.1"/>
    <property type="molecule type" value="Genomic_DNA"/>
</dbReference>
<name>A0ABP1G1L6_9CHLO</name>
<dbReference type="InterPro" id="IPR019467">
    <property type="entry name" value="Hat1_N"/>
</dbReference>
<dbReference type="CDD" id="cd04301">
    <property type="entry name" value="NAT_SF"/>
    <property type="match status" value="1"/>
</dbReference>
<dbReference type="InterPro" id="IPR017380">
    <property type="entry name" value="Hist_AcTrfase_B-typ_cat-su"/>
</dbReference>
<evidence type="ECO:0000256" key="4">
    <source>
        <dbReference type="ARBA" id="ARBA00023315"/>
    </source>
</evidence>
<evidence type="ECO:0000313" key="8">
    <source>
        <dbReference type="EMBL" id="CAL5223712.1"/>
    </source>
</evidence>
<sequence length="454" mass="50050">MADEPFAKRKKLDVASLAEVDANDVINFRLLDPGSNASDLTEEASFAPEMAHQFFGNDEMISGYSDLSVDVWIDQRTYVSFLDIRHSAQHPEATDIPRAFSEKFAEGLESSKADFLAKLREVEKPSLESLGPVLSLTDHPDGSTMAVYHVKLASAHASIRALHARMQPLLLFFIDGARLIDSTDPEWDMLLAVHTKEDAITVRGYATVYNGVYSYPDRRRMRVAQILVLPPFQRQGVGRALLQSVYALADAHDAPEVTYEDPTDNMQSIREKLELERAARLEWLRSAAATCAHSCAAANGSGQVPEQNGHGGGEDSHSIALSVPYTQRAQRELRVSKQQVRKLWEALLSSRPEMQSGEGAARLEALVQARLVGSVTSTKRVVENKRVYEREGGFIMTKCAANSRVGAGAGMPPALESEDASGQSAEEREAALAEAVRARMEELRRLSAFVQRLR</sequence>
<dbReference type="Gene3D" id="3.40.630.30">
    <property type="match status" value="1"/>
</dbReference>
<accession>A0ABP1G1L6</accession>
<evidence type="ECO:0000256" key="5">
    <source>
        <dbReference type="ARBA" id="ARBA00048017"/>
    </source>
</evidence>
<gene>
    <name evidence="8" type="primary">g6266</name>
    <name evidence="8" type="ORF">VP750_LOCUS5371</name>
</gene>
<keyword evidence="4" id="KW-0012">Acyltransferase</keyword>
<reference evidence="8 9" key="1">
    <citation type="submission" date="2024-06" db="EMBL/GenBank/DDBJ databases">
        <authorList>
            <person name="Kraege A."/>
            <person name="Thomma B."/>
        </authorList>
    </citation>
    <scope>NUCLEOTIDE SEQUENCE [LARGE SCALE GENOMIC DNA]</scope>
</reference>
<dbReference type="SUPFAM" id="SSF55729">
    <property type="entry name" value="Acyl-CoA N-acyltransferases (Nat)"/>
    <property type="match status" value="1"/>
</dbReference>
<evidence type="ECO:0000313" key="9">
    <source>
        <dbReference type="Proteomes" id="UP001497392"/>
    </source>
</evidence>
<feature type="domain" description="N-acetyltransferase" evidence="6">
    <location>
        <begin position="202"/>
        <end position="269"/>
    </location>
</feature>
<dbReference type="Gene3D" id="3.90.360.10">
    <property type="entry name" value="Histone acetyl transferase 1 (HAT1), N-terminal domain"/>
    <property type="match status" value="1"/>
</dbReference>
<dbReference type="InterPro" id="IPR037113">
    <property type="entry name" value="Hat1_N_sf"/>
</dbReference>
<dbReference type="Pfam" id="PF10394">
    <property type="entry name" value="Hat1_N"/>
    <property type="match status" value="1"/>
</dbReference>
<protein>
    <recommendedName>
        <fullName evidence="2">histone acetyltransferase</fullName>
        <ecNumber evidence="2">2.3.1.48</ecNumber>
    </recommendedName>
</protein>
<proteinExistence type="inferred from homology"/>
<comment type="catalytic activity">
    <reaction evidence="5">
        <text>L-lysyl-[protein] + acetyl-CoA = N(6)-acetyl-L-lysyl-[protein] + CoA + H(+)</text>
        <dbReference type="Rhea" id="RHEA:45948"/>
        <dbReference type="Rhea" id="RHEA-COMP:9752"/>
        <dbReference type="Rhea" id="RHEA-COMP:10731"/>
        <dbReference type="ChEBI" id="CHEBI:15378"/>
        <dbReference type="ChEBI" id="CHEBI:29969"/>
        <dbReference type="ChEBI" id="CHEBI:57287"/>
        <dbReference type="ChEBI" id="CHEBI:57288"/>
        <dbReference type="ChEBI" id="CHEBI:61930"/>
        <dbReference type="EC" id="2.3.1.48"/>
    </reaction>
</comment>
<keyword evidence="3" id="KW-0808">Transferase</keyword>
<dbReference type="EC" id="2.3.1.48" evidence="2"/>
<dbReference type="PANTHER" id="PTHR12046">
    <property type="entry name" value="HISTONE ACETYLTRANSFERASE TYPE B CATALYTIC SUBUNIT"/>
    <property type="match status" value="1"/>
</dbReference>